<dbReference type="Proteomes" id="UP000717585">
    <property type="component" value="Unassembled WGS sequence"/>
</dbReference>
<comment type="caution">
    <text evidence="5">The sequence shown here is derived from an EMBL/GenBank/DDBJ whole genome shotgun (WGS) entry which is preliminary data.</text>
</comment>
<dbReference type="InterPro" id="IPR009030">
    <property type="entry name" value="Growth_fac_rcpt_cys_sf"/>
</dbReference>
<dbReference type="EMBL" id="JAHDYR010000038">
    <property type="protein sequence ID" value="KAG9392244.1"/>
    <property type="molecule type" value="Genomic_DNA"/>
</dbReference>
<dbReference type="AlphaFoldDB" id="A0A8J6DYH4"/>
<feature type="compositionally biased region" description="Basic and acidic residues" evidence="1">
    <location>
        <begin position="1144"/>
        <end position="1153"/>
    </location>
</feature>
<feature type="region of interest" description="Disordered" evidence="1">
    <location>
        <begin position="1124"/>
        <end position="1181"/>
    </location>
</feature>
<dbReference type="PANTHER" id="PTHR46967:SF2">
    <property type="entry name" value="SUSHI, VON WILLEBRAND FACTOR TYPE A, EGF AND PENTRAXIN DOMAIN-CONTAINING PROTEIN 1-LIKE"/>
    <property type="match status" value="1"/>
</dbReference>
<dbReference type="SUPFAM" id="SSF57184">
    <property type="entry name" value="Growth factor receptor domain"/>
    <property type="match status" value="2"/>
</dbReference>
<organism evidence="5 6">
    <name type="scientific">Carpediemonas membranifera</name>
    <dbReference type="NCBI Taxonomy" id="201153"/>
    <lineage>
        <taxon>Eukaryota</taxon>
        <taxon>Metamonada</taxon>
        <taxon>Carpediemonas-like organisms</taxon>
        <taxon>Carpediemonas</taxon>
    </lineage>
</organism>
<keyword evidence="2" id="KW-0812">Transmembrane</keyword>
<keyword evidence="2" id="KW-0472">Membrane</keyword>
<evidence type="ECO:0000313" key="6">
    <source>
        <dbReference type="Proteomes" id="UP000717585"/>
    </source>
</evidence>
<evidence type="ECO:0000256" key="2">
    <source>
        <dbReference type="SAM" id="Phobius"/>
    </source>
</evidence>
<feature type="chain" id="PRO_5035300530" evidence="3">
    <location>
        <begin position="21"/>
        <end position="1181"/>
    </location>
</feature>
<dbReference type="OrthoDB" id="439917at2759"/>
<feature type="transmembrane region" description="Helical" evidence="2">
    <location>
        <begin position="1046"/>
        <end position="1073"/>
    </location>
</feature>
<gene>
    <name evidence="5" type="ORF">J8273_5229</name>
</gene>
<keyword evidence="2" id="KW-1133">Transmembrane helix</keyword>
<evidence type="ECO:0000256" key="3">
    <source>
        <dbReference type="SAM" id="SignalP"/>
    </source>
</evidence>
<feature type="domain" description="Tyrosine-protein kinase ephrin type A/B receptor-like" evidence="4">
    <location>
        <begin position="17"/>
        <end position="46"/>
    </location>
</feature>
<dbReference type="InterPro" id="IPR011641">
    <property type="entry name" value="Tyr-kin_ephrin_A/B_rcpt-like"/>
</dbReference>
<accession>A0A8J6DYH4</accession>
<dbReference type="PANTHER" id="PTHR46967">
    <property type="entry name" value="INSULIN-LIKE GROWTH FACTOR BINDING PROTEIN,N-TERMINAL"/>
    <property type="match status" value="1"/>
</dbReference>
<evidence type="ECO:0000259" key="4">
    <source>
        <dbReference type="Pfam" id="PF07699"/>
    </source>
</evidence>
<name>A0A8J6DYH4_9EUKA</name>
<dbReference type="SMART" id="SM01411">
    <property type="entry name" value="Ephrin_rec_like"/>
    <property type="match status" value="3"/>
</dbReference>
<feature type="compositionally biased region" description="Acidic residues" evidence="1">
    <location>
        <begin position="1128"/>
        <end position="1143"/>
    </location>
</feature>
<dbReference type="Pfam" id="PF07699">
    <property type="entry name" value="Ephrin_rec_like"/>
    <property type="match status" value="1"/>
</dbReference>
<proteinExistence type="predicted"/>
<dbReference type="Gene3D" id="2.10.50.10">
    <property type="entry name" value="Tumor Necrosis Factor Receptor, subunit A, domain 2"/>
    <property type="match status" value="3"/>
</dbReference>
<keyword evidence="6" id="KW-1185">Reference proteome</keyword>
<evidence type="ECO:0000256" key="1">
    <source>
        <dbReference type="SAM" id="MobiDB-lite"/>
    </source>
</evidence>
<feature type="signal peptide" evidence="3">
    <location>
        <begin position="1"/>
        <end position="20"/>
    </location>
</feature>
<sequence>MWSWVSRRRWMRACPAGTFAGALDPACLPCPRGTYQPSVGQSACLAPDDGYHAPPYNRTTQLACPAGFTTHEEGWTCVNASTPFTLDENASGLQKDRIDSVSIDSTLIIALASGTHTPLVFFNATTGAFINKTSIPGLEVNGWYSTQVSTTEGHIFITESYYDYVNNDYVGGIAILTHSAQPTEVATLSFTGSNDGISSSFAEGQTAAVQVGDRSIVVIGDPEAATDDTSHSHGSVMVVSVRGDDPSSVFYRKYDGMTYSYMGQNVTIDEHHVYASYRDGITGFFSVQAFTHELVPTAAYGLTHSTTGFSLITSIASNGTVIAVGSPVTEQVVLFSIATLEEIAAISPSYMTINGTQDAEIKLFGQTVAFCGPDVVVSDHRGYGKEFQDSGYLYVYRSVGDGWVLDDRIAGSWYDAFVGATAVACHGSTIVSSQNKPAYDHGTYYIGVQTAALSNCGAGTNGVYPACTPCQPGTFSRFADSICLNASAGFFTNVSNANVMTECAPGYYQPEVGQTSCIAADPGFYVDPSDHSQQLECPPGYFSSDPAAASCTPADPGYYVPPADRTSQVRCRFQDETGQVECKNVTTPGQYTPVSGAWAEPLTCPDEFTGTPDFTGCVADHMDYVVGISGSSVVSMTALTNHTAHLVVTDVSVSLVPTGCALNSTSLQLNCTQPVTSPTFTVTFTAGGESHTTTATLKLFGVTEPPSFISAHVIGQADSTLAYSLGYSVVPAWTDCEITYALSGAPSWATVNETALIMTPDGSTPSSYTATLTATNCVDGSFSRDLTLTYLAVDGSSLIAQSSHNNVVFEPVDGMEVTNVTIAGQSGATVIDEDTGEATYVPIGPTANGTTTMTVTLADGGSMTIEVTVPAIPVEYNVPSEVWFSDTMTARTPAVNGSCAASLEASYLGEMSVTTAAQFWDGTIFCIAEAPLTADMLQSMTFEMYDDNGEHVSSSSDTVCLGFPMTAQASTAKISNVTRYTFELNGVALPSRPNEGRVCPAFPSFVIDAHTDVPVSKDDGIVSVVLLYDSVPVFEGQFIVDTGIPWLTVIVIAVGAAGVIAALCFACVVTSCLPCVALPFGGKASHVLFRRLRTGDRGHMKGPLLDSQASLPTQALVYPQLTPYDSTESTESDDPSFESVSDEFDSHATHYSEVDAGALPTESFGAGTSDGGPVSSQDESC</sequence>
<keyword evidence="3" id="KW-0732">Signal</keyword>
<reference evidence="5" key="1">
    <citation type="submission" date="2021-05" db="EMBL/GenBank/DDBJ databases">
        <title>A free-living protist that lacks canonical eukaryotic 1 DNA replication and segregation systems.</title>
        <authorList>
            <person name="Salas-Leiva D.E."/>
            <person name="Tromer E.C."/>
            <person name="Curtis B.A."/>
            <person name="Jerlstrom-Hultqvist J."/>
            <person name="Kolisko M."/>
            <person name="Yi Z."/>
            <person name="Salas-Leiva J.S."/>
            <person name="Gallot-Lavallee L."/>
            <person name="Kops G.J.P.L."/>
            <person name="Archibald J.M."/>
            <person name="Simpson A.G.B."/>
            <person name="Roger A.J."/>
        </authorList>
    </citation>
    <scope>NUCLEOTIDE SEQUENCE</scope>
    <source>
        <strain evidence="5">BICM</strain>
    </source>
</reference>
<protein>
    <submittedName>
        <fullName evidence="5">Type I secretion target repeat-containing protein</fullName>
    </submittedName>
</protein>
<evidence type="ECO:0000313" key="5">
    <source>
        <dbReference type="EMBL" id="KAG9392244.1"/>
    </source>
</evidence>